<sequence length="197" mass="22875">MSYINKILDVARKNNGIVTSRQITDAGINRQYLRILVERGLLERSARGVYIIPTILDDEMFNLQNRYRRGIFSHGTALFLLGLTDRTPIKYSMTFPIGYNTSNLKEENVEYYRVKDGLYELGITTTKTPNGNEVRVYNAERTLCDTLKGRSHTDIQIISEAFKRYVKLLNRDIPLISEYAKLMRVEKKLRAYLEVLL</sequence>
<dbReference type="KEGG" id="minf:MESINF_0667"/>
<accession>A0A7Z7LE03</accession>
<keyword evidence="3" id="KW-1185">Reference proteome</keyword>
<feature type="domain" description="AbiEi antitoxin N-terminal" evidence="1">
    <location>
        <begin position="5"/>
        <end position="53"/>
    </location>
</feature>
<gene>
    <name evidence="2" type="ORF">MESINF_0667</name>
</gene>
<organism evidence="2 3">
    <name type="scientific">Mesotoga infera</name>
    <dbReference type="NCBI Taxonomy" id="1236046"/>
    <lineage>
        <taxon>Bacteria</taxon>
        <taxon>Thermotogati</taxon>
        <taxon>Thermotogota</taxon>
        <taxon>Thermotogae</taxon>
        <taxon>Kosmotogales</taxon>
        <taxon>Kosmotogaceae</taxon>
        <taxon>Mesotoga</taxon>
    </lineage>
</organism>
<dbReference type="EMBL" id="LS974202">
    <property type="protein sequence ID" value="SSC12116.1"/>
    <property type="molecule type" value="Genomic_DNA"/>
</dbReference>
<protein>
    <recommendedName>
        <fullName evidence="1">AbiEi antitoxin N-terminal domain-containing protein</fullName>
    </recommendedName>
</protein>
<dbReference type="Pfam" id="PF13338">
    <property type="entry name" value="AbiEi_4"/>
    <property type="match status" value="1"/>
</dbReference>
<dbReference type="AlphaFoldDB" id="A0A7Z7LE03"/>
<evidence type="ECO:0000313" key="2">
    <source>
        <dbReference type="EMBL" id="SSC12116.1"/>
    </source>
</evidence>
<dbReference type="RefSeq" id="WP_169698510.1">
    <property type="nucleotide sequence ID" value="NZ_LS974202.1"/>
</dbReference>
<evidence type="ECO:0000313" key="3">
    <source>
        <dbReference type="Proteomes" id="UP000250796"/>
    </source>
</evidence>
<dbReference type="InterPro" id="IPR025159">
    <property type="entry name" value="AbiEi_N"/>
</dbReference>
<name>A0A7Z7LE03_9BACT</name>
<proteinExistence type="predicted"/>
<dbReference type="Proteomes" id="UP000250796">
    <property type="component" value="Chromosome MESINF"/>
</dbReference>
<evidence type="ECO:0000259" key="1">
    <source>
        <dbReference type="Pfam" id="PF13338"/>
    </source>
</evidence>
<reference evidence="2 3" key="1">
    <citation type="submission" date="2017-01" db="EMBL/GenBank/DDBJ databases">
        <authorList>
            <person name="Erauso G."/>
        </authorList>
    </citation>
    <scope>NUCLEOTIDE SEQUENCE [LARGE SCALE GENOMIC DNA]</scope>
    <source>
        <strain evidence="2">MESINF1</strain>
    </source>
</reference>